<sequence>MSWRPAGTIGWSSTYLEENDRGPDDAVHDWHGIIGGNADVLKETVKDSIVPIQRVKEIILAHYGLEPYERIDEG</sequence>
<gene>
    <name evidence="1" type="ORF">apy_14600</name>
</gene>
<name>A0A401HBB6_AERPX</name>
<accession>A0A401HBB6</accession>
<dbReference type="EMBL" id="BDMD01000090">
    <property type="protein sequence ID" value="GBF09735.1"/>
    <property type="molecule type" value="Genomic_DNA"/>
</dbReference>
<evidence type="ECO:0000313" key="2">
    <source>
        <dbReference type="Proteomes" id="UP000291213"/>
    </source>
</evidence>
<protein>
    <submittedName>
        <fullName evidence="1">Uncharacterized protein</fullName>
    </submittedName>
</protein>
<evidence type="ECO:0000313" key="1">
    <source>
        <dbReference type="EMBL" id="GBF09735.1"/>
    </source>
</evidence>
<dbReference type="RefSeq" id="WP_131160671.1">
    <property type="nucleotide sequence ID" value="NZ_BDMD01000090.1"/>
</dbReference>
<proteinExistence type="predicted"/>
<reference evidence="1 2" key="1">
    <citation type="submission" date="2017-02" db="EMBL/GenBank/DDBJ databases">
        <title>isolation and characterization of a novel temperate virus Aeropyrum globular virus 1 infecting hyperthermophilic archaeon Aeropyrum.</title>
        <authorList>
            <person name="Yumiya M."/>
            <person name="Yoshida T."/>
            <person name="Sako Y."/>
        </authorList>
    </citation>
    <scope>NUCLEOTIDE SEQUENCE [LARGE SCALE GENOMIC DNA]</scope>
    <source>
        <strain evidence="1 2">YK1-12-2013</strain>
    </source>
</reference>
<comment type="caution">
    <text evidence="1">The sequence shown here is derived from an EMBL/GenBank/DDBJ whole genome shotgun (WGS) entry which is preliminary data.</text>
</comment>
<organism evidence="1 2">
    <name type="scientific">Aeropyrum pernix</name>
    <dbReference type="NCBI Taxonomy" id="56636"/>
    <lineage>
        <taxon>Archaea</taxon>
        <taxon>Thermoproteota</taxon>
        <taxon>Thermoprotei</taxon>
        <taxon>Desulfurococcales</taxon>
        <taxon>Desulfurococcaceae</taxon>
        <taxon>Aeropyrum</taxon>
    </lineage>
</organism>
<dbReference type="Proteomes" id="UP000291213">
    <property type="component" value="Unassembled WGS sequence"/>
</dbReference>
<dbReference type="AlphaFoldDB" id="A0A401HBB6"/>